<dbReference type="AlphaFoldDB" id="T1FAA1"/>
<evidence type="ECO:0000313" key="1">
    <source>
        <dbReference type="EMBL" id="ESO00321.1"/>
    </source>
</evidence>
<reference evidence="2" key="3">
    <citation type="submission" date="2015-06" db="UniProtKB">
        <authorList>
            <consortium name="EnsemblMetazoa"/>
        </authorList>
    </citation>
    <scope>IDENTIFICATION</scope>
</reference>
<dbReference type="InParanoid" id="T1FAA1"/>
<dbReference type="KEGG" id="hro:HELRODRAFT_176190"/>
<evidence type="ECO:0000313" key="2">
    <source>
        <dbReference type="EnsemblMetazoa" id="HelroP176190"/>
    </source>
</evidence>
<dbReference type="Proteomes" id="UP000015101">
    <property type="component" value="Unassembled WGS sequence"/>
</dbReference>
<reference evidence="3" key="1">
    <citation type="submission" date="2012-12" db="EMBL/GenBank/DDBJ databases">
        <authorList>
            <person name="Hellsten U."/>
            <person name="Grimwood J."/>
            <person name="Chapman J.A."/>
            <person name="Shapiro H."/>
            <person name="Aerts A."/>
            <person name="Otillar R.P."/>
            <person name="Terry A.Y."/>
            <person name="Boore J.L."/>
            <person name="Simakov O."/>
            <person name="Marletaz F."/>
            <person name="Cho S.-J."/>
            <person name="Edsinger-Gonzales E."/>
            <person name="Havlak P."/>
            <person name="Kuo D.-H."/>
            <person name="Larsson T."/>
            <person name="Lv J."/>
            <person name="Arendt D."/>
            <person name="Savage R."/>
            <person name="Osoegawa K."/>
            <person name="de Jong P."/>
            <person name="Lindberg D.R."/>
            <person name="Seaver E.C."/>
            <person name="Weisblat D.A."/>
            <person name="Putnam N.H."/>
            <person name="Grigoriev I.V."/>
            <person name="Rokhsar D.S."/>
        </authorList>
    </citation>
    <scope>NUCLEOTIDE SEQUENCE</scope>
</reference>
<keyword evidence="3" id="KW-1185">Reference proteome</keyword>
<dbReference type="HOGENOM" id="CLU_121612_0_0_1"/>
<proteinExistence type="predicted"/>
<dbReference type="EMBL" id="AMQM01005568">
    <property type="status" value="NOT_ANNOTATED_CDS"/>
    <property type="molecule type" value="Genomic_DNA"/>
</dbReference>
<dbReference type="GeneID" id="20205750"/>
<evidence type="ECO:0000313" key="3">
    <source>
        <dbReference type="Proteomes" id="UP000015101"/>
    </source>
</evidence>
<gene>
    <name evidence="2" type="primary">20205750</name>
    <name evidence="1" type="ORF">HELRODRAFT_176190</name>
</gene>
<accession>T1FAA1</accession>
<dbReference type="RefSeq" id="XP_009021755.1">
    <property type="nucleotide sequence ID" value="XM_009023507.1"/>
</dbReference>
<dbReference type="EnsemblMetazoa" id="HelroT176190">
    <property type="protein sequence ID" value="HelroP176190"/>
    <property type="gene ID" value="HelroG176190"/>
</dbReference>
<reference evidence="1 3" key="2">
    <citation type="journal article" date="2013" name="Nature">
        <title>Insights into bilaterian evolution from three spiralian genomes.</title>
        <authorList>
            <person name="Simakov O."/>
            <person name="Marletaz F."/>
            <person name="Cho S.J."/>
            <person name="Edsinger-Gonzales E."/>
            <person name="Havlak P."/>
            <person name="Hellsten U."/>
            <person name="Kuo D.H."/>
            <person name="Larsson T."/>
            <person name="Lv J."/>
            <person name="Arendt D."/>
            <person name="Savage R."/>
            <person name="Osoegawa K."/>
            <person name="de Jong P."/>
            <person name="Grimwood J."/>
            <person name="Chapman J.A."/>
            <person name="Shapiro H."/>
            <person name="Aerts A."/>
            <person name="Otillar R.P."/>
            <person name="Terry A.Y."/>
            <person name="Boore J.L."/>
            <person name="Grigoriev I.V."/>
            <person name="Lindberg D.R."/>
            <person name="Seaver E.C."/>
            <person name="Weisblat D.A."/>
            <person name="Putnam N.H."/>
            <person name="Rokhsar D.S."/>
        </authorList>
    </citation>
    <scope>NUCLEOTIDE SEQUENCE</scope>
</reference>
<name>T1FAA1_HELRO</name>
<sequence>MGTFRRSKCHKILFGPILHRHRGSSQDKRGGGLAVVHSNLLKATLIVDDMKYLGFENLSVKFNTYSSSFIISSIYRPPELSDVFCDVLSRGDYDVDDLTSAILTSTTNLFDKYAPFRRLSLRGSNRLRHQLLIGAINAIRICRRLGRQSKRFCSEIIKTEYKKTKEIAKTLIMQSKIDSIKEELHSKSNPRDL</sequence>
<organism evidence="2 3">
    <name type="scientific">Helobdella robusta</name>
    <name type="common">Californian leech</name>
    <dbReference type="NCBI Taxonomy" id="6412"/>
    <lineage>
        <taxon>Eukaryota</taxon>
        <taxon>Metazoa</taxon>
        <taxon>Spiralia</taxon>
        <taxon>Lophotrochozoa</taxon>
        <taxon>Annelida</taxon>
        <taxon>Clitellata</taxon>
        <taxon>Hirudinea</taxon>
        <taxon>Rhynchobdellida</taxon>
        <taxon>Glossiphoniidae</taxon>
        <taxon>Helobdella</taxon>
    </lineage>
</organism>
<dbReference type="CTD" id="20205750"/>
<dbReference type="EMBL" id="KB096983">
    <property type="protein sequence ID" value="ESO00321.1"/>
    <property type="molecule type" value="Genomic_DNA"/>
</dbReference>
<protein>
    <submittedName>
        <fullName evidence="1 2">Uncharacterized protein</fullName>
    </submittedName>
</protein>